<dbReference type="InterPro" id="IPR008963">
    <property type="entry name" value="Purple_acid_Pase-like_N"/>
</dbReference>
<dbReference type="InterPro" id="IPR015914">
    <property type="entry name" value="PAPs_N"/>
</dbReference>
<evidence type="ECO:0000256" key="4">
    <source>
        <dbReference type="ARBA" id="ARBA00008723"/>
    </source>
</evidence>
<proteinExistence type="inferred from homology"/>
<comment type="cofactor">
    <cofactor evidence="3">
        <name>Fe cation</name>
        <dbReference type="ChEBI" id="CHEBI:24875"/>
    </cofactor>
</comment>
<dbReference type="InterPro" id="IPR025733">
    <property type="entry name" value="PAPs_C"/>
</dbReference>
<keyword evidence="7" id="KW-0862">Zinc</keyword>
<gene>
    <name evidence="13" type="ORF">D8674_037551</name>
</gene>
<keyword evidence="8" id="KW-0325">Glycoprotein</keyword>
<evidence type="ECO:0000259" key="11">
    <source>
        <dbReference type="Pfam" id="PF14008"/>
    </source>
</evidence>
<dbReference type="InterPro" id="IPR029052">
    <property type="entry name" value="Metallo-depent_PP-like"/>
</dbReference>
<name>A0A5N5GHD8_9ROSA</name>
<evidence type="ECO:0000256" key="9">
    <source>
        <dbReference type="RuleBase" id="RU361203"/>
    </source>
</evidence>
<keyword evidence="6 9" id="KW-0378">Hydrolase</keyword>
<dbReference type="Pfam" id="PF16656">
    <property type="entry name" value="Pur_ac_phosph_N"/>
    <property type="match status" value="1"/>
</dbReference>
<reference evidence="13 14" key="2">
    <citation type="submission" date="2019-11" db="EMBL/GenBank/DDBJ databases">
        <title>A de novo genome assembly of a pear dwarfing rootstock.</title>
        <authorList>
            <person name="Wang F."/>
            <person name="Wang J."/>
            <person name="Li S."/>
            <person name="Zhang Y."/>
            <person name="Fang M."/>
            <person name="Ma L."/>
            <person name="Zhao Y."/>
            <person name="Jiang S."/>
        </authorList>
    </citation>
    <scope>NUCLEOTIDE SEQUENCE [LARGE SCALE GENOMIC DNA]</scope>
    <source>
        <strain evidence="13">S2</strain>
        <tissue evidence="13">Leaf</tissue>
    </source>
</reference>
<evidence type="ECO:0000256" key="8">
    <source>
        <dbReference type="ARBA" id="ARBA00023180"/>
    </source>
</evidence>
<evidence type="ECO:0000259" key="10">
    <source>
        <dbReference type="Pfam" id="PF00149"/>
    </source>
</evidence>
<evidence type="ECO:0000259" key="12">
    <source>
        <dbReference type="Pfam" id="PF16656"/>
    </source>
</evidence>
<keyword evidence="14" id="KW-1185">Reference proteome</keyword>
<dbReference type="Pfam" id="PF00149">
    <property type="entry name" value="Metallophos"/>
    <property type="match status" value="1"/>
</dbReference>
<dbReference type="AlphaFoldDB" id="A0A5N5GHD8"/>
<feature type="domain" description="Purple acid phosphatase N-terminal" evidence="12">
    <location>
        <begin position="52"/>
        <end position="148"/>
    </location>
</feature>
<dbReference type="GO" id="GO:0003993">
    <property type="term" value="F:acid phosphatase activity"/>
    <property type="evidence" value="ECO:0007669"/>
    <property type="project" value="UniProtKB-EC"/>
</dbReference>
<dbReference type="OrthoDB" id="45007at2759"/>
<evidence type="ECO:0000256" key="6">
    <source>
        <dbReference type="ARBA" id="ARBA00022801"/>
    </source>
</evidence>
<dbReference type="Proteomes" id="UP000327157">
    <property type="component" value="Unassembled WGS sequence"/>
</dbReference>
<dbReference type="PANTHER" id="PTHR22953">
    <property type="entry name" value="ACID PHOSPHATASE RELATED"/>
    <property type="match status" value="1"/>
</dbReference>
<dbReference type="CDD" id="cd00839">
    <property type="entry name" value="MPP_PAPs"/>
    <property type="match status" value="1"/>
</dbReference>
<evidence type="ECO:0000256" key="1">
    <source>
        <dbReference type="ARBA" id="ARBA00000032"/>
    </source>
</evidence>
<dbReference type="SUPFAM" id="SSF56300">
    <property type="entry name" value="Metallo-dependent phosphatases"/>
    <property type="match status" value="1"/>
</dbReference>
<keyword evidence="5" id="KW-0732">Signal</keyword>
<evidence type="ECO:0000256" key="5">
    <source>
        <dbReference type="ARBA" id="ARBA00022729"/>
    </source>
</evidence>
<comment type="similarity">
    <text evidence="4 9">Belongs to the metallophosphoesterase superfamily. Purple acid phosphatase family.</text>
</comment>
<sequence length="485" mass="54649">MMVALTQSRIPTTLEGPFVPATRRFDPSLHTGNEDLPMDHPRLKKNVTSNFPEQIALAISSPTAMWVSWVTGDAQIGKNVKQLDPSTVGSELWYGEERDNQLYPFAGLLNYTSANIHLVRIDGLEPGTKYYYKDSSFPTMSKEHAFETLPMPSQSTYPCRIAVVGDLGLTSNTSIRIDHLIQNDPSMILIVGDLTYANQYLTTGGKGASCYSRAFPDAPIRETYQPRWDGFMELLTSRVPMMVIEGNHEIEPQVSGITFQSYLTRFTVPSEESGSKSNFYYSFDAGEVHFIILNRSILIIPIIPIKVTSTTLSMLGAYVDYNATGAQYAWLKDDLHRVDCTMTLWLVAAWHSPWYNNYSSHHQEFGCMRQEMESFLYQYVYITVGDGGNIEKVDVEFVDDPGKCPSVGDNPPEFGGVCHLNFSSRPWSAFRESSFGHGILEVVNSTYALWTWHRNQDMCKEDNHSDQIYIVRQSELCSSSAKVIS</sequence>
<dbReference type="EC" id="3.1.3.2" evidence="9"/>
<dbReference type="PANTHER" id="PTHR22953:SF153">
    <property type="entry name" value="PURPLE ACID PHOSPHATASE"/>
    <property type="match status" value="1"/>
</dbReference>
<dbReference type="Gene3D" id="3.60.21.10">
    <property type="match status" value="2"/>
</dbReference>
<reference evidence="13 14" key="1">
    <citation type="submission" date="2019-09" db="EMBL/GenBank/DDBJ databases">
        <authorList>
            <person name="Ou C."/>
        </authorList>
    </citation>
    <scope>NUCLEOTIDE SEQUENCE [LARGE SCALE GENOMIC DNA]</scope>
    <source>
        <strain evidence="13">S2</strain>
        <tissue evidence="13">Leaf</tissue>
    </source>
</reference>
<dbReference type="InterPro" id="IPR041792">
    <property type="entry name" value="MPP_PAP"/>
</dbReference>
<dbReference type="Pfam" id="PF14008">
    <property type="entry name" value="Metallophos_C"/>
    <property type="match status" value="1"/>
</dbReference>
<comment type="catalytic activity">
    <reaction evidence="1 9">
        <text>a phosphate monoester + H2O = an alcohol + phosphate</text>
        <dbReference type="Rhea" id="RHEA:15017"/>
        <dbReference type="ChEBI" id="CHEBI:15377"/>
        <dbReference type="ChEBI" id="CHEBI:30879"/>
        <dbReference type="ChEBI" id="CHEBI:43474"/>
        <dbReference type="ChEBI" id="CHEBI:67140"/>
        <dbReference type="EC" id="3.1.3.2"/>
    </reaction>
</comment>
<protein>
    <recommendedName>
        <fullName evidence="9">Purple acid phosphatase</fullName>
        <ecNumber evidence="9">3.1.3.2</ecNumber>
    </recommendedName>
</protein>
<evidence type="ECO:0000256" key="7">
    <source>
        <dbReference type="ARBA" id="ARBA00022833"/>
    </source>
</evidence>
<feature type="domain" description="Purple acid phosphatase C-terminal" evidence="11">
    <location>
        <begin position="380"/>
        <end position="457"/>
    </location>
</feature>
<evidence type="ECO:0000313" key="14">
    <source>
        <dbReference type="Proteomes" id="UP000327157"/>
    </source>
</evidence>
<comment type="cofactor">
    <cofactor evidence="2">
        <name>Zn(2+)</name>
        <dbReference type="ChEBI" id="CHEBI:29105"/>
    </cofactor>
</comment>
<dbReference type="InterPro" id="IPR004843">
    <property type="entry name" value="Calcineurin-like_PHP"/>
</dbReference>
<evidence type="ECO:0000256" key="3">
    <source>
        <dbReference type="ARBA" id="ARBA00001962"/>
    </source>
</evidence>
<dbReference type="Gene3D" id="2.60.40.380">
    <property type="entry name" value="Purple acid phosphatase-like, N-terminal"/>
    <property type="match status" value="1"/>
</dbReference>
<comment type="caution">
    <text evidence="13">The sequence shown here is derived from an EMBL/GenBank/DDBJ whole genome shotgun (WGS) entry which is preliminary data.</text>
</comment>
<dbReference type="EMBL" id="SMOL01000414">
    <property type="protein sequence ID" value="KAB2614497.1"/>
    <property type="molecule type" value="Genomic_DNA"/>
</dbReference>
<feature type="domain" description="Calcineurin-like phosphoesterase" evidence="10">
    <location>
        <begin position="160"/>
        <end position="369"/>
    </location>
</feature>
<evidence type="ECO:0000256" key="2">
    <source>
        <dbReference type="ARBA" id="ARBA00001947"/>
    </source>
</evidence>
<dbReference type="InterPro" id="IPR039331">
    <property type="entry name" value="PAPs-like"/>
</dbReference>
<dbReference type="GO" id="GO:0046872">
    <property type="term" value="F:metal ion binding"/>
    <property type="evidence" value="ECO:0007669"/>
    <property type="project" value="InterPro"/>
</dbReference>
<organism evidence="13 14">
    <name type="scientific">Pyrus ussuriensis x Pyrus communis</name>
    <dbReference type="NCBI Taxonomy" id="2448454"/>
    <lineage>
        <taxon>Eukaryota</taxon>
        <taxon>Viridiplantae</taxon>
        <taxon>Streptophyta</taxon>
        <taxon>Embryophyta</taxon>
        <taxon>Tracheophyta</taxon>
        <taxon>Spermatophyta</taxon>
        <taxon>Magnoliopsida</taxon>
        <taxon>eudicotyledons</taxon>
        <taxon>Gunneridae</taxon>
        <taxon>Pentapetalae</taxon>
        <taxon>rosids</taxon>
        <taxon>fabids</taxon>
        <taxon>Rosales</taxon>
        <taxon>Rosaceae</taxon>
        <taxon>Amygdaloideae</taxon>
        <taxon>Maleae</taxon>
        <taxon>Pyrus</taxon>
    </lineage>
</organism>
<evidence type="ECO:0000313" key="13">
    <source>
        <dbReference type="EMBL" id="KAB2614497.1"/>
    </source>
</evidence>
<dbReference type="SUPFAM" id="SSF49363">
    <property type="entry name" value="Purple acid phosphatase, N-terminal domain"/>
    <property type="match status" value="1"/>
</dbReference>
<accession>A0A5N5GHD8</accession>